<protein>
    <submittedName>
        <fullName evidence="3">DUF4352 domain-containing protein</fullName>
    </submittedName>
</protein>
<dbReference type="PROSITE" id="PS51257">
    <property type="entry name" value="PROKAR_LIPOPROTEIN"/>
    <property type="match status" value="1"/>
</dbReference>
<dbReference type="InterPro" id="IPR029050">
    <property type="entry name" value="Immunoprotect_excell_Ig-like"/>
</dbReference>
<feature type="signal peptide" evidence="2">
    <location>
        <begin position="1"/>
        <end position="19"/>
    </location>
</feature>
<sequence>MKKATIIAIFTVITFTLSACINTVTDSKDNTPKSEKTVGKRSMTQKVDGVTIEIIETAKLEKAKKTDDTIIKIHFKGKNNSADPQPLDSMLLTVKNSDGKVLEMYPSTSLGKTLAPGEEAEGDAFFVLKGVAPLTVIYQNPDTKSKATWAIKKIKDAS</sequence>
<reference evidence="3 4" key="1">
    <citation type="submission" date="2020-03" db="EMBL/GenBank/DDBJ databases">
        <title>Soil Listeria distribution.</title>
        <authorList>
            <person name="Liao J."/>
            <person name="Wiedmann M."/>
        </authorList>
    </citation>
    <scope>NUCLEOTIDE SEQUENCE [LARGE SCALE GENOMIC DNA]</scope>
    <source>
        <strain evidence="3 4">FSL L7-1614</strain>
    </source>
</reference>
<evidence type="ECO:0000313" key="4">
    <source>
        <dbReference type="Proteomes" id="UP000569903"/>
    </source>
</evidence>
<comment type="caution">
    <text evidence="3">The sequence shown here is derived from an EMBL/GenBank/DDBJ whole genome shotgun (WGS) entry which is preliminary data.</text>
</comment>
<feature type="chain" id="PRO_5039520182" evidence="2">
    <location>
        <begin position="20"/>
        <end position="158"/>
    </location>
</feature>
<proteinExistence type="predicted"/>
<dbReference type="EMBL" id="JAARQN010000003">
    <property type="protein sequence ID" value="MBC1457215.1"/>
    <property type="molecule type" value="Genomic_DNA"/>
</dbReference>
<keyword evidence="1 2" id="KW-0732">Signal</keyword>
<dbReference type="RefSeq" id="WP_185388525.1">
    <property type="nucleotide sequence ID" value="NZ_JAARQN010000003.1"/>
</dbReference>
<gene>
    <name evidence="3" type="ORF">HB850_05565</name>
</gene>
<accession>A0A841YV85</accession>
<dbReference type="Proteomes" id="UP000569903">
    <property type="component" value="Unassembled WGS sequence"/>
</dbReference>
<evidence type="ECO:0000313" key="3">
    <source>
        <dbReference type="EMBL" id="MBC1457215.1"/>
    </source>
</evidence>
<dbReference type="AlphaFoldDB" id="A0A841YV85"/>
<evidence type="ECO:0000256" key="2">
    <source>
        <dbReference type="SAM" id="SignalP"/>
    </source>
</evidence>
<dbReference type="Gene3D" id="2.60.40.1240">
    <property type="match status" value="1"/>
</dbReference>
<organism evidence="3 4">
    <name type="scientific">Listeria newyorkensis</name>
    <dbReference type="NCBI Taxonomy" id="1497681"/>
    <lineage>
        <taxon>Bacteria</taxon>
        <taxon>Bacillati</taxon>
        <taxon>Bacillota</taxon>
        <taxon>Bacilli</taxon>
        <taxon>Bacillales</taxon>
        <taxon>Listeriaceae</taxon>
        <taxon>Listeria</taxon>
    </lineage>
</organism>
<name>A0A841YV85_9LIST</name>
<evidence type="ECO:0000256" key="1">
    <source>
        <dbReference type="ARBA" id="ARBA00022729"/>
    </source>
</evidence>